<dbReference type="Pfam" id="PF00459">
    <property type="entry name" value="Inositol_P"/>
    <property type="match status" value="1"/>
</dbReference>
<organism evidence="1 2">
    <name type="scientific">Paenibacillus phytorum</name>
    <dbReference type="NCBI Taxonomy" id="2654977"/>
    <lineage>
        <taxon>Bacteria</taxon>
        <taxon>Bacillati</taxon>
        <taxon>Bacillota</taxon>
        <taxon>Bacilli</taxon>
        <taxon>Bacillales</taxon>
        <taxon>Paenibacillaceae</taxon>
        <taxon>Paenibacillus</taxon>
    </lineage>
</organism>
<dbReference type="PANTHER" id="PTHR20854:SF4">
    <property type="entry name" value="INOSITOL-1-MONOPHOSPHATASE-RELATED"/>
    <property type="match status" value="1"/>
</dbReference>
<dbReference type="Gene3D" id="3.30.540.10">
    <property type="entry name" value="Fructose-1,6-Bisphosphatase, subunit A, domain 1"/>
    <property type="match status" value="1"/>
</dbReference>
<dbReference type="EMBL" id="WHOA01000116">
    <property type="protein sequence ID" value="NOU73099.1"/>
    <property type="molecule type" value="Genomic_DNA"/>
</dbReference>
<evidence type="ECO:0000313" key="2">
    <source>
        <dbReference type="Proteomes" id="UP000616779"/>
    </source>
</evidence>
<proteinExistence type="predicted"/>
<dbReference type="InterPro" id="IPR000760">
    <property type="entry name" value="Inositol_monophosphatase-like"/>
</dbReference>
<dbReference type="RefSeq" id="WP_171644379.1">
    <property type="nucleotide sequence ID" value="NZ_WHOA01000116.1"/>
</dbReference>
<dbReference type="Gene3D" id="3.40.190.80">
    <property type="match status" value="1"/>
</dbReference>
<evidence type="ECO:0000313" key="1">
    <source>
        <dbReference type="EMBL" id="NOU73099.1"/>
    </source>
</evidence>
<gene>
    <name evidence="1" type="ORF">GC098_17015</name>
</gene>
<comment type="caution">
    <text evidence="1">The sequence shown here is derived from an EMBL/GenBank/DDBJ whole genome shotgun (WGS) entry which is preliminary data.</text>
</comment>
<dbReference type="PRINTS" id="PR00377">
    <property type="entry name" value="IMPHPHTASES"/>
</dbReference>
<dbReference type="Proteomes" id="UP000616779">
    <property type="component" value="Unassembled WGS sequence"/>
</dbReference>
<reference evidence="1 2" key="1">
    <citation type="submission" date="2019-10" db="EMBL/GenBank/DDBJ databases">
        <title>Description of Paenibacillus terrestris sp. nov.</title>
        <authorList>
            <person name="Carlier A."/>
            <person name="Qi S."/>
        </authorList>
    </citation>
    <scope>NUCLEOTIDE SEQUENCE [LARGE SCALE GENOMIC DNA]</scope>
    <source>
        <strain evidence="1 2">LMG 31458</strain>
    </source>
</reference>
<protein>
    <submittedName>
        <fullName evidence="1">Inositol monophosphatase</fullName>
    </submittedName>
</protein>
<accession>A0ABX1XZH5</accession>
<dbReference type="PANTHER" id="PTHR20854">
    <property type="entry name" value="INOSITOL MONOPHOSPHATASE"/>
    <property type="match status" value="1"/>
</dbReference>
<keyword evidence="2" id="KW-1185">Reference proteome</keyword>
<dbReference type="SUPFAM" id="SSF56655">
    <property type="entry name" value="Carbohydrate phosphatase"/>
    <property type="match status" value="1"/>
</dbReference>
<sequence>MNRNEWSSAKEVAVKAAWKAGELARERFGGKLTIQHKDDRGDLVTEVDVQADRLIVEDILAVFPSHRIYSEEAGEGGAASDWVWHVDPLDGTNNFALGIPLYGVCISLSYQGQIVLGVIHDSALGLNYVAVKGEGAWQEDFKLEAKPKGPLVKSTISWIQGHGVGKDDHKALGLRHHLEYSVKRVLRLWAPSLTWAMLARGDLHGVVLYNSEGEDLYAGLLLAQEAGVKVTDFAGNPVAMLGGSGAGACRGTSSGSNASASASAKESTNAGVSTSSEVGIEMAQAVYLVAAAPEYHAELLAFVQEAIKVE</sequence>
<name>A0ABX1XZH5_9BACL</name>